<accession>A0ABW7F3B3</accession>
<dbReference type="InterPro" id="IPR050126">
    <property type="entry name" value="Ap4A_hydrolase"/>
</dbReference>
<dbReference type="InterPro" id="IPR029052">
    <property type="entry name" value="Metallo-depent_PP-like"/>
</dbReference>
<dbReference type="PIRSF" id="PIRSF000883">
    <property type="entry name" value="Pesterase_MJ0912"/>
    <property type="match status" value="1"/>
</dbReference>
<feature type="domain" description="Calcineurin-like phosphoesterase" evidence="2">
    <location>
        <begin position="1"/>
        <end position="210"/>
    </location>
</feature>
<keyword evidence="4" id="KW-1185">Reference proteome</keyword>
<dbReference type="Proteomes" id="UP001606210">
    <property type="component" value="Unassembled WGS sequence"/>
</dbReference>
<dbReference type="SUPFAM" id="SSF56300">
    <property type="entry name" value="Metallo-dependent phosphatases"/>
    <property type="match status" value="1"/>
</dbReference>
<comment type="similarity">
    <text evidence="1">Belongs to the metallophosphoesterase superfamily. YfcE family.</text>
</comment>
<comment type="caution">
    <text evidence="3">The sequence shown here is derived from an EMBL/GenBank/DDBJ whole genome shotgun (WGS) entry which is preliminary data.</text>
</comment>
<evidence type="ECO:0000313" key="3">
    <source>
        <dbReference type="EMBL" id="MFG6431133.1"/>
    </source>
</evidence>
<dbReference type="Pfam" id="PF12850">
    <property type="entry name" value="Metallophos_2"/>
    <property type="match status" value="1"/>
</dbReference>
<dbReference type="RefSeq" id="WP_394479949.1">
    <property type="nucleotide sequence ID" value="NZ_JBIGHV010000005.1"/>
</dbReference>
<dbReference type="InterPro" id="IPR011152">
    <property type="entry name" value="Pesterase_MJ0912"/>
</dbReference>
<dbReference type="InterPro" id="IPR024654">
    <property type="entry name" value="Calcineurin-like_PHP_lpxH"/>
</dbReference>
<dbReference type="PANTHER" id="PTHR42850">
    <property type="entry name" value="METALLOPHOSPHOESTERASE"/>
    <property type="match status" value="1"/>
</dbReference>
<sequence length="258" mass="27868">MRWAFITDIHANRQAFEAVFADARAQGATRFALLGDFVGYGADPAWVLDQVMALAADGAIAIQGNHDEAVAHGSTPGMHPDARNVVDWTRSQLGEEQLRFLTRLPLQAHGEPGNILFVHANAFEPNGWEYVQGRAEAVKSLHASNARIQVCGHMHEPMLYHLSGTGKAGDFRPLPGVPMPLPGHRQWLAIPGACGQPRDGNPAACYALLDPPTSDLDDARITFQRVAYDVDAAGAALRATAMPTVLVERLARRLALGE</sequence>
<proteinExistence type="inferred from homology"/>
<evidence type="ECO:0000259" key="2">
    <source>
        <dbReference type="Pfam" id="PF12850"/>
    </source>
</evidence>
<dbReference type="PANTHER" id="PTHR42850:SF2">
    <property type="entry name" value="BLL5683 PROTEIN"/>
    <property type="match status" value="1"/>
</dbReference>
<reference evidence="3 4" key="1">
    <citation type="submission" date="2024-08" db="EMBL/GenBank/DDBJ databases">
        <authorList>
            <person name="Lu H."/>
        </authorList>
    </citation>
    <scope>NUCLEOTIDE SEQUENCE [LARGE SCALE GENOMIC DNA]</scope>
    <source>
        <strain evidence="3 4">LYH14W</strain>
    </source>
</reference>
<dbReference type="EMBL" id="JBIGHV010000005">
    <property type="protein sequence ID" value="MFG6431133.1"/>
    <property type="molecule type" value="Genomic_DNA"/>
</dbReference>
<dbReference type="CDD" id="cd00838">
    <property type="entry name" value="MPP_superfamily"/>
    <property type="match status" value="1"/>
</dbReference>
<organism evidence="3 4">
    <name type="scientific">Pelomonas parva</name>
    <dbReference type="NCBI Taxonomy" id="3299032"/>
    <lineage>
        <taxon>Bacteria</taxon>
        <taxon>Pseudomonadati</taxon>
        <taxon>Pseudomonadota</taxon>
        <taxon>Betaproteobacteria</taxon>
        <taxon>Burkholderiales</taxon>
        <taxon>Sphaerotilaceae</taxon>
        <taxon>Roseateles</taxon>
    </lineage>
</organism>
<gene>
    <name evidence="3" type="ORF">ACG00Y_14485</name>
</gene>
<name>A0ABW7F3B3_9BURK</name>
<evidence type="ECO:0000256" key="1">
    <source>
        <dbReference type="ARBA" id="ARBA00008950"/>
    </source>
</evidence>
<dbReference type="Gene3D" id="3.60.21.10">
    <property type="match status" value="1"/>
</dbReference>
<evidence type="ECO:0000313" key="4">
    <source>
        <dbReference type="Proteomes" id="UP001606210"/>
    </source>
</evidence>
<protein>
    <submittedName>
        <fullName evidence="3">Metallophosphoesterase family protein</fullName>
    </submittedName>
</protein>